<dbReference type="eggNOG" id="KOG1970">
    <property type="taxonomic scope" value="Eukaryota"/>
</dbReference>
<keyword evidence="4" id="KW-0227">DNA damage</keyword>
<evidence type="ECO:0000256" key="7">
    <source>
        <dbReference type="ARBA" id="ARBA00023306"/>
    </source>
</evidence>
<dbReference type="InterPro" id="IPR004582">
    <property type="entry name" value="Checkpoint_prot_Rad17_Rad24"/>
</dbReference>
<dbReference type="EnsemblMetazoa" id="Aqu2.1.30065_001">
    <property type="protein sequence ID" value="Aqu2.1.30065_001"/>
    <property type="gene ID" value="Aqu2.1.30065"/>
</dbReference>
<feature type="region of interest" description="Disordered" evidence="8">
    <location>
        <begin position="580"/>
        <end position="646"/>
    </location>
</feature>
<dbReference type="EnsemblMetazoa" id="XM_019997300.1">
    <property type="protein sequence ID" value="XP_019852859.1"/>
    <property type="gene ID" value="LOC100635441"/>
</dbReference>
<dbReference type="GO" id="GO:0003689">
    <property type="term" value="F:DNA clamp loader activity"/>
    <property type="evidence" value="ECO:0007669"/>
    <property type="project" value="TreeGrafter"/>
</dbReference>
<comment type="similarity">
    <text evidence="2">Belongs to the rad17/RAD24 family.</text>
</comment>
<evidence type="ECO:0000256" key="4">
    <source>
        <dbReference type="ARBA" id="ARBA00022763"/>
    </source>
</evidence>
<dbReference type="GO" id="GO:0000077">
    <property type="term" value="P:DNA damage checkpoint signaling"/>
    <property type="evidence" value="ECO:0007669"/>
    <property type="project" value="TreeGrafter"/>
</dbReference>
<reference evidence="10" key="1">
    <citation type="journal article" date="2010" name="Nature">
        <title>The Amphimedon queenslandica genome and the evolution of animal complexity.</title>
        <authorList>
            <person name="Srivastava M."/>
            <person name="Simakov O."/>
            <person name="Chapman J."/>
            <person name="Fahey B."/>
            <person name="Gauthier M.E."/>
            <person name="Mitros T."/>
            <person name="Richards G.S."/>
            <person name="Conaco C."/>
            <person name="Dacre M."/>
            <person name="Hellsten U."/>
            <person name="Larroux C."/>
            <person name="Putnam N.H."/>
            <person name="Stanke M."/>
            <person name="Adamska M."/>
            <person name="Darling A."/>
            <person name="Degnan S.M."/>
            <person name="Oakley T.H."/>
            <person name="Plachetzki D.C."/>
            <person name="Zhai Y."/>
            <person name="Adamski M."/>
            <person name="Calcino A."/>
            <person name="Cummins S.F."/>
            <person name="Goodstein D.M."/>
            <person name="Harris C."/>
            <person name="Jackson D.J."/>
            <person name="Leys S.P."/>
            <person name="Shu S."/>
            <person name="Woodcroft B.J."/>
            <person name="Vervoort M."/>
            <person name="Kosik K.S."/>
            <person name="Manning G."/>
            <person name="Degnan B.M."/>
            <person name="Rokhsar D.S."/>
        </authorList>
    </citation>
    <scope>NUCLEOTIDE SEQUENCE [LARGE SCALE GENOMIC DNA]</scope>
</reference>
<feature type="compositionally biased region" description="Polar residues" evidence="8">
    <location>
        <begin position="611"/>
        <end position="625"/>
    </location>
</feature>
<dbReference type="STRING" id="400682.A0A1X7UQ01"/>
<dbReference type="PANTHER" id="PTHR12172:SF0">
    <property type="entry name" value="CELL CYCLE CHECKPOINT PROTEIN RAD17"/>
    <property type="match status" value="1"/>
</dbReference>
<proteinExistence type="inferred from homology"/>
<accession>A0A1X7UQ01</accession>
<gene>
    <name evidence="9" type="primary">100635441</name>
</gene>
<evidence type="ECO:0000256" key="1">
    <source>
        <dbReference type="ARBA" id="ARBA00004123"/>
    </source>
</evidence>
<reference evidence="9" key="2">
    <citation type="submission" date="2017-05" db="UniProtKB">
        <authorList>
            <consortium name="EnsemblMetazoa"/>
        </authorList>
    </citation>
    <scope>IDENTIFICATION</scope>
</reference>
<dbReference type="InterPro" id="IPR027417">
    <property type="entry name" value="P-loop_NTPase"/>
</dbReference>
<organism evidence="9">
    <name type="scientific">Amphimedon queenslandica</name>
    <name type="common">Sponge</name>
    <dbReference type="NCBI Taxonomy" id="400682"/>
    <lineage>
        <taxon>Eukaryota</taxon>
        <taxon>Metazoa</taxon>
        <taxon>Porifera</taxon>
        <taxon>Demospongiae</taxon>
        <taxon>Heteroscleromorpha</taxon>
        <taxon>Haplosclerida</taxon>
        <taxon>Niphatidae</taxon>
        <taxon>Amphimedon</taxon>
    </lineage>
</organism>
<name>A0A1X7UQ01_AMPQE</name>
<evidence type="ECO:0000256" key="8">
    <source>
        <dbReference type="SAM" id="MobiDB-lite"/>
    </source>
</evidence>
<dbReference type="GO" id="GO:0033314">
    <property type="term" value="P:mitotic DNA replication checkpoint signaling"/>
    <property type="evidence" value="ECO:0007669"/>
    <property type="project" value="TreeGrafter"/>
</dbReference>
<evidence type="ECO:0000313" key="10">
    <source>
        <dbReference type="Proteomes" id="UP000007879"/>
    </source>
</evidence>
<dbReference type="AlphaFoldDB" id="A0A1X7UQ01"/>
<evidence type="ECO:0000256" key="3">
    <source>
        <dbReference type="ARBA" id="ARBA00022741"/>
    </source>
</evidence>
<dbReference type="GO" id="GO:0003682">
    <property type="term" value="F:chromatin binding"/>
    <property type="evidence" value="ECO:0007669"/>
    <property type="project" value="TreeGrafter"/>
</dbReference>
<dbReference type="Pfam" id="PF03215">
    <property type="entry name" value="Rad17"/>
    <property type="match status" value="1"/>
</dbReference>
<dbReference type="KEGG" id="aqu:100635441"/>
<dbReference type="PANTHER" id="PTHR12172">
    <property type="entry name" value="CELL CYCLE CHECKPOINT PROTEIN RAD17"/>
    <property type="match status" value="1"/>
</dbReference>
<evidence type="ECO:0000256" key="2">
    <source>
        <dbReference type="ARBA" id="ARBA00006168"/>
    </source>
</evidence>
<dbReference type="GO" id="GO:0005524">
    <property type="term" value="F:ATP binding"/>
    <property type="evidence" value="ECO:0007669"/>
    <property type="project" value="UniProtKB-KW"/>
</dbReference>
<sequence length="646" mass="72910">MKKSLSDWVTDLDSDLSVGLTSSKVTNRKRTGGSTLRKYPSTSKRRKTTPLTRKTSQNDKTLLTASGDSETAWNVKYSPKSTADLAVHKKKLTEVQQWIDSALSNKTQCPILLLTGPSGCGKTATVRSITQELGVSVTEWSNPFDVPQVGVVDRYSQFQDYEFQESQTKQFQNFLLRGNRYPSLNFTTTSSEATSATGGKGERKNKIILIEDLPNALLRDPSQLHHLLKSMRYFHYPLVFIVSDSQSSSIGSSSRLFPSLIVSQLDIHHIHFNPVAHTNMVRALNRIVETEFKSLKESGRHRLKTMPTLLPNKEVIESIAVKSSGDIRSAVNMLQFTCLRGSNNDNLRWKDPGEMGVVKSSAELGGRDCSMFLFKALGKILYCKRSSTEGVTDSAPFSVNRRGELLVEPEIVIESVNMRSDLFNLYLHQNYLDFFERIEDVSVALEYISDSDIFSSSWTESQVDRRCLESCSSSVCCRGLMFANNEISSGRWRPLHKPMWSTVWRKFEDNCTSSRDLFLHLGASPHSHLWLPIELQTEILPFISLMNKPLRNPSQANLLHTITDFKTNFKRGFSKLGETEFGGDSSHTSSLEMGSHTPLIERPLEREEPVLTSSQLRTGGITNNNDSDYDHDDDHECIEDFDDEDW</sequence>
<dbReference type="InParanoid" id="A0A1X7UQ01"/>
<keyword evidence="7" id="KW-0131">Cell cycle</keyword>
<evidence type="ECO:0008006" key="11">
    <source>
        <dbReference type="Google" id="ProtNLM"/>
    </source>
</evidence>
<dbReference type="SUPFAM" id="SSF52540">
    <property type="entry name" value="P-loop containing nucleoside triphosphate hydrolases"/>
    <property type="match status" value="1"/>
</dbReference>
<dbReference type="GO" id="GO:0006281">
    <property type="term" value="P:DNA repair"/>
    <property type="evidence" value="ECO:0007669"/>
    <property type="project" value="InterPro"/>
</dbReference>
<keyword evidence="3" id="KW-0547">Nucleotide-binding</keyword>
<dbReference type="Gene3D" id="3.40.50.300">
    <property type="entry name" value="P-loop containing nucleotide triphosphate hydrolases"/>
    <property type="match status" value="1"/>
</dbReference>
<comment type="subcellular location">
    <subcellularLocation>
        <location evidence="1">Nucleus</location>
    </subcellularLocation>
</comment>
<feature type="compositionally biased region" description="Acidic residues" evidence="8">
    <location>
        <begin position="627"/>
        <end position="646"/>
    </location>
</feature>
<dbReference type="Proteomes" id="UP000007879">
    <property type="component" value="Unassembled WGS sequence"/>
</dbReference>
<keyword evidence="6" id="KW-0539">Nucleus</keyword>
<evidence type="ECO:0000256" key="5">
    <source>
        <dbReference type="ARBA" id="ARBA00022840"/>
    </source>
</evidence>
<keyword evidence="10" id="KW-1185">Reference proteome</keyword>
<feature type="region of interest" description="Disordered" evidence="8">
    <location>
        <begin position="20"/>
        <end position="60"/>
    </location>
</feature>
<dbReference type="GO" id="GO:0005634">
    <property type="term" value="C:nucleus"/>
    <property type="evidence" value="ECO:0007669"/>
    <property type="project" value="UniProtKB-SubCell"/>
</dbReference>
<evidence type="ECO:0000313" key="9">
    <source>
        <dbReference type="EnsemblMetazoa" id="Aqu2.1.30065_001"/>
    </source>
</evidence>
<keyword evidence="5" id="KW-0067">ATP-binding</keyword>
<protein>
    <recommendedName>
        <fullName evidence="11">AAA+ ATPase domain-containing protein</fullName>
    </recommendedName>
</protein>
<dbReference type="OrthoDB" id="10265971at2759"/>
<evidence type="ECO:0000256" key="6">
    <source>
        <dbReference type="ARBA" id="ARBA00023242"/>
    </source>
</evidence>